<dbReference type="EMBL" id="JACEGA010000001">
    <property type="protein sequence ID" value="MBB2181621.1"/>
    <property type="molecule type" value="Genomic_DNA"/>
</dbReference>
<evidence type="ECO:0000313" key="3">
    <source>
        <dbReference type="Proteomes" id="UP000574276"/>
    </source>
</evidence>
<accession>A0A839JYR8</accession>
<dbReference type="PANTHER" id="PTHR42867:SF1">
    <property type="entry name" value="MEMBRANE PROTEIN-RELATED"/>
    <property type="match status" value="1"/>
</dbReference>
<protein>
    <submittedName>
        <fullName evidence="2">DUF1385 domain-containing protein</fullName>
    </submittedName>
</protein>
<name>A0A839JYR8_9FIRM</name>
<evidence type="ECO:0000256" key="1">
    <source>
        <dbReference type="SAM" id="Phobius"/>
    </source>
</evidence>
<dbReference type="PANTHER" id="PTHR42867">
    <property type="entry name" value="MEMBRANE PROTEIN-RELATED"/>
    <property type="match status" value="1"/>
</dbReference>
<dbReference type="RefSeq" id="WP_228351392.1">
    <property type="nucleotide sequence ID" value="NZ_JACEGA010000001.1"/>
</dbReference>
<comment type="caution">
    <text evidence="2">The sequence shown here is derived from an EMBL/GenBank/DDBJ whole genome shotgun (WGS) entry which is preliminary data.</text>
</comment>
<feature type="transmembrane region" description="Helical" evidence="1">
    <location>
        <begin position="108"/>
        <end position="132"/>
    </location>
</feature>
<dbReference type="InterPro" id="IPR010787">
    <property type="entry name" value="DUF1385"/>
</dbReference>
<feature type="transmembrane region" description="Helical" evidence="1">
    <location>
        <begin position="144"/>
        <end position="164"/>
    </location>
</feature>
<keyword evidence="1" id="KW-0472">Membrane</keyword>
<dbReference type="Pfam" id="PF07136">
    <property type="entry name" value="DUF1385"/>
    <property type="match status" value="1"/>
</dbReference>
<sequence>MKPSGIGGMAVMEGVMMKNKEKYAIAVRKSNKEIVVEKGTHNDFSDKVKLFKLPIFRGMLAFVDSVVIGVKAINYSTSIIEEDETKQVGQKGNTKKTTTASDNTSNPLLMVLAVVVSIIASVALFMVLPVLLTQLFSRFIMNTVVLAVLEAFVRVSVFVVYGILASRMPEIKRAFMYHGAEHKVLNCLENGFELTVENVKWQSKLHKRCKTSFIFLVLLLSIIIFLVLPAGNLAWRIISRIILLPIIAGFSYEFILIAGKSENKAIDILSKPVFWMQGLTTREPEDSMIEVAIASVSAVFDWKLFLDVATTKESKKNKKAKSNAKLRNQKQKVIDKVENEDILEEELMDEEFLVDMTNIKSLDEATIMAEVELTEDTDAGQDVAITEESSAKIRGKSALSGENSRRRIYNPVTFKPVRTSNDDEEDDEILKALDKFFDEDSREK</sequence>
<evidence type="ECO:0000313" key="2">
    <source>
        <dbReference type="EMBL" id="MBB2181621.1"/>
    </source>
</evidence>
<proteinExistence type="predicted"/>
<reference evidence="2 3" key="1">
    <citation type="submission" date="2020-07" db="EMBL/GenBank/DDBJ databases">
        <title>Characterization and genome sequencing of isolate MD1, a novel member within the family Lachnospiraceae.</title>
        <authorList>
            <person name="Rettenmaier R."/>
            <person name="Di Bello L."/>
            <person name="Zinser C."/>
            <person name="Scheitz K."/>
            <person name="Liebl W."/>
            <person name="Zverlov V."/>
        </authorList>
    </citation>
    <scope>NUCLEOTIDE SEQUENCE [LARGE SCALE GENOMIC DNA]</scope>
    <source>
        <strain evidence="2 3">MD1</strain>
    </source>
</reference>
<keyword evidence="3" id="KW-1185">Reference proteome</keyword>
<keyword evidence="1" id="KW-1133">Transmembrane helix</keyword>
<dbReference type="Proteomes" id="UP000574276">
    <property type="component" value="Unassembled WGS sequence"/>
</dbReference>
<dbReference type="AlphaFoldDB" id="A0A839JYR8"/>
<organism evidence="2 3">
    <name type="scientific">Variimorphobacter saccharofermentans</name>
    <dbReference type="NCBI Taxonomy" id="2755051"/>
    <lineage>
        <taxon>Bacteria</taxon>
        <taxon>Bacillati</taxon>
        <taxon>Bacillota</taxon>
        <taxon>Clostridia</taxon>
        <taxon>Lachnospirales</taxon>
        <taxon>Lachnospiraceae</taxon>
        <taxon>Variimorphobacter</taxon>
    </lineage>
</organism>
<feature type="transmembrane region" description="Helical" evidence="1">
    <location>
        <begin position="213"/>
        <end position="231"/>
    </location>
</feature>
<keyword evidence="1" id="KW-0812">Transmembrane</keyword>
<gene>
    <name evidence="2" type="ORF">H0486_01860</name>
</gene>